<proteinExistence type="predicted"/>
<dbReference type="SUPFAM" id="SSF53098">
    <property type="entry name" value="Ribonuclease H-like"/>
    <property type="match status" value="1"/>
</dbReference>
<dbReference type="OrthoDB" id="1714177at2759"/>
<dbReference type="InterPro" id="IPR002562">
    <property type="entry name" value="3'-5'_exonuclease_dom"/>
</dbReference>
<evidence type="ECO:0000256" key="1">
    <source>
        <dbReference type="SAM" id="Coils"/>
    </source>
</evidence>
<dbReference type="Pfam" id="PF01612">
    <property type="entry name" value="DNA_pol_A_exo1"/>
    <property type="match status" value="1"/>
</dbReference>
<dbReference type="Proteomes" id="UP000008983">
    <property type="component" value="Unassembled WGS sequence"/>
</dbReference>
<evidence type="ECO:0000313" key="3">
    <source>
        <dbReference type="EMBL" id="EGR28820.1"/>
    </source>
</evidence>
<dbReference type="Gene3D" id="3.30.420.10">
    <property type="entry name" value="Ribonuclease H-like superfamily/Ribonuclease H"/>
    <property type="match status" value="1"/>
</dbReference>
<accession>G0R153</accession>
<organism evidence="3 4">
    <name type="scientific">Ichthyophthirius multifiliis</name>
    <name type="common">White spot disease agent</name>
    <name type="synonym">Ich</name>
    <dbReference type="NCBI Taxonomy" id="5932"/>
    <lineage>
        <taxon>Eukaryota</taxon>
        <taxon>Sar</taxon>
        <taxon>Alveolata</taxon>
        <taxon>Ciliophora</taxon>
        <taxon>Intramacronucleata</taxon>
        <taxon>Oligohymenophorea</taxon>
        <taxon>Hymenostomatida</taxon>
        <taxon>Ophryoglenina</taxon>
        <taxon>Ichthyophthirius</taxon>
    </lineage>
</organism>
<keyword evidence="4" id="KW-1185">Reference proteome</keyword>
<keyword evidence="1" id="KW-0175">Coiled coil</keyword>
<sequence>MRMLKRQSHAWDTETIDIDLKTETLLGKGKIICAFVFCGQDLDFGLFIDNFGQNKGLINIFQDYLEDYNQKKIWHNYGFDRHILYNHNINVQGFGGVTMHMARLLAQYPLEYSLSVITKNLQVQIQQNKKEYLIQNMKNLQAKIEETQNILEINQNDEAFKDLEFYKICLKKLEKNQKYFTEQNHKDDIKKLFGQKKKLKN</sequence>
<dbReference type="InterPro" id="IPR012337">
    <property type="entry name" value="RNaseH-like_sf"/>
</dbReference>
<protein>
    <recommendedName>
        <fullName evidence="2">3'-5' exonuclease domain-containing protein</fullName>
    </recommendedName>
</protein>
<feature type="coiled-coil region" evidence="1">
    <location>
        <begin position="123"/>
        <end position="157"/>
    </location>
</feature>
<dbReference type="RefSeq" id="XP_004030056.1">
    <property type="nucleotide sequence ID" value="XM_004030008.1"/>
</dbReference>
<evidence type="ECO:0000313" key="4">
    <source>
        <dbReference type="Proteomes" id="UP000008983"/>
    </source>
</evidence>
<dbReference type="InParanoid" id="G0R153"/>
<dbReference type="EMBL" id="GL984209">
    <property type="protein sequence ID" value="EGR28820.1"/>
    <property type="molecule type" value="Genomic_DNA"/>
</dbReference>
<dbReference type="GO" id="GO:0008408">
    <property type="term" value="F:3'-5' exonuclease activity"/>
    <property type="evidence" value="ECO:0007669"/>
    <property type="project" value="InterPro"/>
</dbReference>
<reference evidence="3 4" key="1">
    <citation type="submission" date="2011-07" db="EMBL/GenBank/DDBJ databases">
        <authorList>
            <person name="Coyne R."/>
            <person name="Brami D."/>
            <person name="Johnson J."/>
            <person name="Hostetler J."/>
            <person name="Hannick L."/>
            <person name="Clark T."/>
            <person name="Cassidy-Hanley D."/>
            <person name="Inman J."/>
        </authorList>
    </citation>
    <scope>NUCLEOTIDE SEQUENCE [LARGE SCALE GENOMIC DNA]</scope>
    <source>
        <strain evidence="3 4">G5</strain>
    </source>
</reference>
<dbReference type="eggNOG" id="KOG0950">
    <property type="taxonomic scope" value="Eukaryota"/>
</dbReference>
<dbReference type="GO" id="GO:0003676">
    <property type="term" value="F:nucleic acid binding"/>
    <property type="evidence" value="ECO:0007669"/>
    <property type="project" value="InterPro"/>
</dbReference>
<dbReference type="STRING" id="857967.G0R153"/>
<dbReference type="InterPro" id="IPR036397">
    <property type="entry name" value="RNaseH_sf"/>
</dbReference>
<feature type="domain" description="3'-5' exonuclease" evidence="2">
    <location>
        <begin position="7"/>
        <end position="138"/>
    </location>
</feature>
<gene>
    <name evidence="3" type="ORF">IMG5_168560</name>
</gene>
<dbReference type="GO" id="GO:0006139">
    <property type="term" value="P:nucleobase-containing compound metabolic process"/>
    <property type="evidence" value="ECO:0007669"/>
    <property type="project" value="InterPro"/>
</dbReference>
<dbReference type="AlphaFoldDB" id="G0R153"/>
<name>G0R153_ICHMU</name>
<dbReference type="GeneID" id="14904893"/>
<evidence type="ECO:0000259" key="2">
    <source>
        <dbReference type="Pfam" id="PF01612"/>
    </source>
</evidence>